<evidence type="ECO:0000313" key="2">
    <source>
        <dbReference type="EMBL" id="ACE07213.1"/>
    </source>
</evidence>
<reference evidence="2" key="1">
    <citation type="submission" date="2008-05" db="EMBL/GenBank/DDBJ databases">
        <title>Zymomonas mobilis strain CP4 harbors five plasmids of similar size: analysis of a 32.6 kb representative.</title>
        <authorList>
            <person name="Pappas K.M."/>
            <person name="Villias G."/>
            <person name="Krimitzas A."/>
            <person name="Beletsiotis E."/>
            <person name="Typas M.A."/>
        </authorList>
    </citation>
    <scope>NUCLEOTIDE SEQUENCE</scope>
    <source>
        <strain evidence="2">CP4</strain>
        <plasmid evidence="2">pCP4.2</plasmid>
    </source>
</reference>
<evidence type="ECO:0000256" key="1">
    <source>
        <dbReference type="SAM" id="MobiDB-lite"/>
    </source>
</evidence>
<dbReference type="AlphaFoldDB" id="B3GN86"/>
<organism evidence="2">
    <name type="scientific">Zymomonas mobilis subsp. mobilis str. CP4 = NRRL B-14023</name>
    <dbReference type="NCBI Taxonomy" id="627343"/>
    <lineage>
        <taxon>Bacteria</taxon>
        <taxon>Pseudomonadati</taxon>
        <taxon>Pseudomonadota</taxon>
        <taxon>Alphaproteobacteria</taxon>
        <taxon>Sphingomonadales</taxon>
        <taxon>Zymomonadaceae</taxon>
        <taxon>Zymomonas</taxon>
    </lineage>
</organism>
<accession>B3GN86</accession>
<proteinExistence type="predicted"/>
<keyword evidence="2" id="KW-0614">Plasmid</keyword>
<sequence length="74" mass="8580">MEAIWGTCSSTLIIRSAEYNKPRIRRPKHNSHNPMIFSQKKESLKTHNSRRCHQDFTKNDFNLFGVVVPPKPSA</sequence>
<dbReference type="EMBL" id="EU709732">
    <property type="protein sequence ID" value="ACE07213.1"/>
    <property type="molecule type" value="Genomic_DNA"/>
</dbReference>
<protein>
    <submittedName>
        <fullName evidence="2">Uncharacterized protein</fullName>
    </submittedName>
</protein>
<name>B3GN86_ZYMMB</name>
<feature type="region of interest" description="Disordered" evidence="1">
    <location>
        <begin position="24"/>
        <end position="46"/>
    </location>
</feature>
<geneLocation type="plasmid" evidence="2">
    <name>pCP4.2</name>
</geneLocation>